<dbReference type="SUPFAM" id="SSF53335">
    <property type="entry name" value="S-adenosyl-L-methionine-dependent methyltransferases"/>
    <property type="match status" value="1"/>
</dbReference>
<dbReference type="InterPro" id="IPR003358">
    <property type="entry name" value="tRNA_(Gua-N-7)_MeTrfase_Trmb"/>
</dbReference>
<dbReference type="InterPro" id="IPR055361">
    <property type="entry name" value="tRNA_methyltr_TrmB_bact"/>
</dbReference>
<keyword evidence="4 7" id="KW-0808">Transferase</keyword>
<organism evidence="8 9">
    <name type="scientific">Swingsia samuiensis</name>
    <dbReference type="NCBI Taxonomy" id="1293412"/>
    <lineage>
        <taxon>Bacteria</taxon>
        <taxon>Pseudomonadati</taxon>
        <taxon>Pseudomonadota</taxon>
        <taxon>Alphaproteobacteria</taxon>
        <taxon>Acetobacterales</taxon>
        <taxon>Acetobacteraceae</taxon>
        <taxon>Swingsia</taxon>
    </lineage>
</organism>
<dbReference type="InterPro" id="IPR029063">
    <property type="entry name" value="SAM-dependent_MTases_sf"/>
</dbReference>
<dbReference type="GO" id="GO:0008176">
    <property type="term" value="F:tRNA (guanine(46)-N7)-methyltransferase activity"/>
    <property type="evidence" value="ECO:0007669"/>
    <property type="project" value="UniProtKB-UniRule"/>
</dbReference>
<comment type="similarity">
    <text evidence="7">Belongs to the class I-like SAM-binding methyltransferase superfamily. TrmB family.</text>
</comment>
<dbReference type="AlphaFoldDB" id="A0A4Y6UHM6"/>
<keyword evidence="5 7" id="KW-0949">S-adenosyl-L-methionine</keyword>
<evidence type="ECO:0000256" key="6">
    <source>
        <dbReference type="ARBA" id="ARBA00022694"/>
    </source>
</evidence>
<comment type="catalytic activity">
    <reaction evidence="1 7">
        <text>guanosine(46) in tRNA + S-adenosyl-L-methionine = N(7)-methylguanosine(46) in tRNA + S-adenosyl-L-homocysteine</text>
        <dbReference type="Rhea" id="RHEA:42708"/>
        <dbReference type="Rhea" id="RHEA-COMP:10188"/>
        <dbReference type="Rhea" id="RHEA-COMP:10189"/>
        <dbReference type="ChEBI" id="CHEBI:57856"/>
        <dbReference type="ChEBI" id="CHEBI:59789"/>
        <dbReference type="ChEBI" id="CHEBI:74269"/>
        <dbReference type="ChEBI" id="CHEBI:74480"/>
        <dbReference type="EC" id="2.1.1.33"/>
    </reaction>
</comment>
<feature type="binding site" evidence="7">
    <location>
        <position position="183"/>
    </location>
    <ligand>
        <name>substrate</name>
    </ligand>
</feature>
<evidence type="ECO:0000313" key="8">
    <source>
        <dbReference type="EMBL" id="QDH17012.1"/>
    </source>
</evidence>
<dbReference type="Gene3D" id="3.40.50.150">
    <property type="entry name" value="Vaccinia Virus protein VP39"/>
    <property type="match status" value="1"/>
</dbReference>
<dbReference type="Pfam" id="PF02390">
    <property type="entry name" value="Methyltransf_4"/>
    <property type="match status" value="1"/>
</dbReference>
<feature type="binding site" evidence="7">
    <location>
        <position position="215"/>
    </location>
    <ligand>
        <name>substrate</name>
    </ligand>
</feature>
<name>A0A4Y6UHM6_9PROT</name>
<dbReference type="EMBL" id="CP038141">
    <property type="protein sequence ID" value="QDH17012.1"/>
    <property type="molecule type" value="Genomic_DNA"/>
</dbReference>
<comment type="caution">
    <text evidence="7">Lacks conserved residue(s) required for the propagation of feature annotation.</text>
</comment>
<evidence type="ECO:0000256" key="4">
    <source>
        <dbReference type="ARBA" id="ARBA00022679"/>
    </source>
</evidence>
<evidence type="ECO:0000256" key="7">
    <source>
        <dbReference type="HAMAP-Rule" id="MF_01057"/>
    </source>
</evidence>
<dbReference type="KEGG" id="ssam:E3D00_05120"/>
<keyword evidence="9" id="KW-1185">Reference proteome</keyword>
<feature type="binding site" evidence="7">
    <location>
        <position position="179"/>
    </location>
    <ligand>
        <name>S-adenosyl-L-methionine</name>
        <dbReference type="ChEBI" id="CHEBI:59789"/>
    </ligand>
</feature>
<evidence type="ECO:0000256" key="5">
    <source>
        <dbReference type="ARBA" id="ARBA00022691"/>
    </source>
</evidence>
<feature type="binding site" evidence="7">
    <location>
        <begin position="249"/>
        <end position="252"/>
    </location>
    <ligand>
        <name>substrate</name>
    </ligand>
</feature>
<dbReference type="PANTHER" id="PTHR23417:SF14">
    <property type="entry name" value="PENTACOTRIPEPTIDE-REPEAT REGION OF PRORP DOMAIN-CONTAINING PROTEIN"/>
    <property type="match status" value="1"/>
</dbReference>
<proteinExistence type="inferred from homology"/>
<evidence type="ECO:0000256" key="1">
    <source>
        <dbReference type="ARBA" id="ARBA00000142"/>
    </source>
</evidence>
<keyword evidence="3 7" id="KW-0489">Methyltransferase</keyword>
<dbReference type="UniPathway" id="UPA00989"/>
<comment type="function">
    <text evidence="2 7">Catalyzes the formation of N(7)-methylguanine at position 46 (m7G46) in tRNA.</text>
</comment>
<evidence type="ECO:0000313" key="9">
    <source>
        <dbReference type="Proteomes" id="UP000316313"/>
    </source>
</evidence>
<protein>
    <recommendedName>
        <fullName evidence="7">tRNA (guanine-N(7)-)-methyltransferase</fullName>
        <ecNumber evidence="7">2.1.1.33</ecNumber>
    </recommendedName>
    <alternativeName>
        <fullName evidence="7">tRNA (guanine(46)-N(7))-methyltransferase</fullName>
    </alternativeName>
    <alternativeName>
        <fullName evidence="7">tRNA(m7G46)-methyltransferase</fullName>
    </alternativeName>
</protein>
<evidence type="ECO:0000256" key="2">
    <source>
        <dbReference type="ARBA" id="ARBA00003015"/>
    </source>
</evidence>
<dbReference type="PROSITE" id="PS51625">
    <property type="entry name" value="SAM_MT_TRMB"/>
    <property type="match status" value="1"/>
</dbReference>
<dbReference type="PANTHER" id="PTHR23417">
    <property type="entry name" value="3-DEOXY-D-MANNO-OCTULOSONIC-ACID TRANSFERASE/TRNA GUANINE-N 7 - -METHYLTRANSFERASE"/>
    <property type="match status" value="1"/>
</dbReference>
<accession>A0A4Y6UHM6</accession>
<feature type="binding site" evidence="7">
    <location>
        <position position="157"/>
    </location>
    <ligand>
        <name>S-adenosyl-L-methionine</name>
        <dbReference type="ChEBI" id="CHEBI:59789"/>
    </ligand>
</feature>
<evidence type="ECO:0000256" key="3">
    <source>
        <dbReference type="ARBA" id="ARBA00022603"/>
    </source>
</evidence>
<dbReference type="EC" id="2.1.1.33" evidence="7"/>
<dbReference type="OrthoDB" id="9802090at2"/>
<dbReference type="Proteomes" id="UP000316313">
    <property type="component" value="Chromosome"/>
</dbReference>
<reference evidence="8 9" key="1">
    <citation type="submission" date="2019-03" db="EMBL/GenBank/DDBJ databases">
        <title>The complete genome sequence of Swingsia samuiensis NBRC107927(T).</title>
        <authorList>
            <person name="Chua K.-O."/>
            <person name="Chan K.-G."/>
            <person name="See-Too W.-S."/>
        </authorList>
    </citation>
    <scope>NUCLEOTIDE SEQUENCE [LARGE SCALE GENOMIC DNA]</scope>
    <source>
        <strain evidence="8 9">AH83</strain>
    </source>
</reference>
<comment type="pathway">
    <text evidence="7">tRNA modification; N(7)-methylguanine-tRNA biosynthesis.</text>
</comment>
<dbReference type="HAMAP" id="MF_01057">
    <property type="entry name" value="tRNA_methyltr_TrmB"/>
    <property type="match status" value="1"/>
</dbReference>
<sequence length="271" mass="31311">MFRHLHTDILAASLILRLITSRGNKRISSILFATLLTGKTLKQSLKPQPERLYGRQRGHPLRARQQYLLDQALPRFTFSSADNPAQGFSEPVSRVFLEIGFGSGEHAVSQSELNPDTGYIASEVFENGLCSVLSRLVPENEEATAQPPSRFRIWPEDARQLLKAMPDHSLDRAYLMFPDPWPKARHAKRRFVHPENLQELHRVLKPGGTWRVASDHPVYQDWVIDVMSQQDLFVNTPPEKERPEGWSPTRYEAKAFREGRQPFYWTFKRRP</sequence>
<feature type="binding site" evidence="7">
    <location>
        <position position="98"/>
    </location>
    <ligand>
        <name>S-adenosyl-L-methionine</name>
        <dbReference type="ChEBI" id="CHEBI:59789"/>
    </ligand>
</feature>
<feature type="binding site" evidence="7">
    <location>
        <position position="123"/>
    </location>
    <ligand>
        <name>S-adenosyl-L-methionine</name>
        <dbReference type="ChEBI" id="CHEBI:59789"/>
    </ligand>
</feature>
<dbReference type="GO" id="GO:0043527">
    <property type="term" value="C:tRNA methyltransferase complex"/>
    <property type="evidence" value="ECO:0007669"/>
    <property type="project" value="TreeGrafter"/>
</dbReference>
<keyword evidence="6 7" id="KW-0819">tRNA processing</keyword>
<gene>
    <name evidence="7 8" type="primary">trmB</name>
    <name evidence="8" type="ORF">E3D00_05120</name>
</gene>